<dbReference type="CDD" id="cd06171">
    <property type="entry name" value="Sigma70_r4"/>
    <property type="match status" value="1"/>
</dbReference>
<dbReference type="EMBL" id="CP036287">
    <property type="protein sequence ID" value="QDU69594.1"/>
    <property type="molecule type" value="Genomic_DNA"/>
</dbReference>
<protein>
    <submittedName>
        <fullName evidence="6">RNA polymerase sigma factor RpoD</fullName>
    </submittedName>
</protein>
<dbReference type="GO" id="GO:0003677">
    <property type="term" value="F:DNA binding"/>
    <property type="evidence" value="ECO:0007669"/>
    <property type="project" value="UniProtKB-KW"/>
</dbReference>
<evidence type="ECO:0000256" key="2">
    <source>
        <dbReference type="ARBA" id="ARBA00023082"/>
    </source>
</evidence>
<accession>A0A518BRJ0</accession>
<evidence type="ECO:0000313" key="7">
    <source>
        <dbReference type="Proteomes" id="UP000316921"/>
    </source>
</evidence>
<dbReference type="Gene3D" id="1.10.601.10">
    <property type="entry name" value="RNA Polymerase Primary Sigma Factor"/>
    <property type="match status" value="1"/>
</dbReference>
<dbReference type="Proteomes" id="UP000316921">
    <property type="component" value="Chromosome"/>
</dbReference>
<dbReference type="Pfam" id="PF04542">
    <property type="entry name" value="Sigma70_r2"/>
    <property type="match status" value="1"/>
</dbReference>
<dbReference type="AlphaFoldDB" id="A0A518BRJ0"/>
<dbReference type="InterPro" id="IPR000943">
    <property type="entry name" value="RNA_pol_sigma70"/>
</dbReference>
<evidence type="ECO:0000256" key="1">
    <source>
        <dbReference type="ARBA" id="ARBA00023015"/>
    </source>
</evidence>
<dbReference type="PANTHER" id="PTHR30603">
    <property type="entry name" value="RNA POLYMERASE SIGMA FACTOR RPO"/>
    <property type="match status" value="1"/>
</dbReference>
<dbReference type="NCBIfam" id="TIGR02937">
    <property type="entry name" value="sigma70-ECF"/>
    <property type="match status" value="1"/>
</dbReference>
<feature type="domain" description="RNA polymerase sigma-70" evidence="5">
    <location>
        <begin position="348"/>
        <end position="374"/>
    </location>
</feature>
<dbReference type="PROSITE" id="PS00716">
    <property type="entry name" value="SIGMA70_2"/>
    <property type="match status" value="1"/>
</dbReference>
<dbReference type="Pfam" id="PF04545">
    <property type="entry name" value="Sigma70_r4"/>
    <property type="match status" value="1"/>
</dbReference>
<evidence type="ECO:0000259" key="5">
    <source>
        <dbReference type="PROSITE" id="PS00716"/>
    </source>
</evidence>
<dbReference type="InterPro" id="IPR013324">
    <property type="entry name" value="RNA_pol_sigma_r3/r4-like"/>
</dbReference>
<dbReference type="SUPFAM" id="SSF88946">
    <property type="entry name" value="Sigma2 domain of RNA polymerase sigma factors"/>
    <property type="match status" value="1"/>
</dbReference>
<dbReference type="InterPro" id="IPR036388">
    <property type="entry name" value="WH-like_DNA-bd_sf"/>
</dbReference>
<keyword evidence="1" id="KW-0805">Transcription regulation</keyword>
<dbReference type="InterPro" id="IPR013325">
    <property type="entry name" value="RNA_pol_sigma_r2"/>
</dbReference>
<evidence type="ECO:0000256" key="3">
    <source>
        <dbReference type="ARBA" id="ARBA00023125"/>
    </source>
</evidence>
<keyword evidence="3" id="KW-0238">DNA-binding</keyword>
<dbReference type="KEGG" id="pbap:Pla133_47140"/>
<keyword evidence="2" id="KW-0731">Sigma factor</keyword>
<dbReference type="InterPro" id="IPR050239">
    <property type="entry name" value="Sigma-70_RNA_pol_init_factors"/>
</dbReference>
<proteinExistence type="predicted"/>
<name>A0A518BRJ0_9BACT</name>
<organism evidence="6 7">
    <name type="scientific">Engelhardtia mirabilis</name>
    <dbReference type="NCBI Taxonomy" id="2528011"/>
    <lineage>
        <taxon>Bacteria</taxon>
        <taxon>Pseudomonadati</taxon>
        <taxon>Planctomycetota</taxon>
        <taxon>Planctomycetia</taxon>
        <taxon>Planctomycetia incertae sedis</taxon>
        <taxon>Engelhardtia</taxon>
    </lineage>
</organism>
<sequence length="388" mass="43849">MAAKILSHRELDPILDGFAADPDAFEARCLELIAELDRDGMLLEISDPTTWRRALPEGARRPAAGLLEQLRGDIERIETIGREPEAQLARRVEFARLRLGVAREAAGHEGELLDGIGQMSVQWFDLGRETPRKNKADERALRRAAELHALRTELVERNLYLVLINVERYTHSSINRSDLIQEGSAALFRAVDGFDWRRGLLFRTYAVHWLNQAFRNYLYNCSSTVRVPVYLQKALKQINQAQIRLGDTNASAEQIAEITDLTENLVKSALGAARSAYSLDADFGGDDGDGNRLRDLLTEEQDEDGPYSTRLEDVTLGEGLEQALAKLSDREQFVVRKRFGLGYEREHTLAEVADDLKVSVERVRQIQVRALSKLDTPTLRRELDPFVN</sequence>
<dbReference type="InterPro" id="IPR007627">
    <property type="entry name" value="RNA_pol_sigma70_r2"/>
</dbReference>
<dbReference type="SUPFAM" id="SSF88659">
    <property type="entry name" value="Sigma3 and sigma4 domains of RNA polymerase sigma factors"/>
    <property type="match status" value="1"/>
</dbReference>
<dbReference type="PRINTS" id="PR00046">
    <property type="entry name" value="SIGMA70FCT"/>
</dbReference>
<dbReference type="InterPro" id="IPR014284">
    <property type="entry name" value="RNA_pol_sigma-70_dom"/>
</dbReference>
<dbReference type="Gene3D" id="1.10.10.10">
    <property type="entry name" value="Winged helix-like DNA-binding domain superfamily/Winged helix DNA-binding domain"/>
    <property type="match status" value="1"/>
</dbReference>
<reference evidence="6 7" key="1">
    <citation type="submission" date="2019-02" db="EMBL/GenBank/DDBJ databases">
        <title>Deep-cultivation of Planctomycetes and their phenomic and genomic characterization uncovers novel biology.</title>
        <authorList>
            <person name="Wiegand S."/>
            <person name="Jogler M."/>
            <person name="Boedeker C."/>
            <person name="Pinto D."/>
            <person name="Vollmers J."/>
            <person name="Rivas-Marin E."/>
            <person name="Kohn T."/>
            <person name="Peeters S.H."/>
            <person name="Heuer A."/>
            <person name="Rast P."/>
            <person name="Oberbeckmann S."/>
            <person name="Bunk B."/>
            <person name="Jeske O."/>
            <person name="Meyerdierks A."/>
            <person name="Storesund J.E."/>
            <person name="Kallscheuer N."/>
            <person name="Luecker S."/>
            <person name="Lage O.M."/>
            <person name="Pohl T."/>
            <person name="Merkel B.J."/>
            <person name="Hornburger P."/>
            <person name="Mueller R.-W."/>
            <person name="Bruemmer F."/>
            <person name="Labrenz M."/>
            <person name="Spormann A.M."/>
            <person name="Op den Camp H."/>
            <person name="Overmann J."/>
            <person name="Amann R."/>
            <person name="Jetten M.S.M."/>
            <person name="Mascher T."/>
            <person name="Medema M.H."/>
            <person name="Devos D.P."/>
            <person name="Kaster A.-K."/>
            <person name="Ovreas L."/>
            <person name="Rohde M."/>
            <person name="Galperin M.Y."/>
            <person name="Jogler C."/>
        </authorList>
    </citation>
    <scope>NUCLEOTIDE SEQUENCE [LARGE SCALE GENOMIC DNA]</scope>
    <source>
        <strain evidence="6 7">Pla133</strain>
    </source>
</reference>
<dbReference type="PANTHER" id="PTHR30603:SF60">
    <property type="entry name" value="RNA POLYMERASE SIGMA FACTOR RPOD"/>
    <property type="match status" value="1"/>
</dbReference>
<evidence type="ECO:0000313" key="6">
    <source>
        <dbReference type="EMBL" id="QDU69594.1"/>
    </source>
</evidence>
<dbReference type="InterPro" id="IPR007630">
    <property type="entry name" value="RNA_pol_sigma70_r4"/>
</dbReference>
<dbReference type="GO" id="GO:0006352">
    <property type="term" value="P:DNA-templated transcription initiation"/>
    <property type="evidence" value="ECO:0007669"/>
    <property type="project" value="InterPro"/>
</dbReference>
<dbReference type="RefSeq" id="WP_145069629.1">
    <property type="nucleotide sequence ID" value="NZ_CP036287.1"/>
</dbReference>
<evidence type="ECO:0000256" key="4">
    <source>
        <dbReference type="ARBA" id="ARBA00023163"/>
    </source>
</evidence>
<dbReference type="GO" id="GO:0016987">
    <property type="term" value="F:sigma factor activity"/>
    <property type="evidence" value="ECO:0007669"/>
    <property type="project" value="UniProtKB-KW"/>
</dbReference>
<keyword evidence="4" id="KW-0804">Transcription</keyword>
<keyword evidence="7" id="KW-1185">Reference proteome</keyword>
<gene>
    <name evidence="6" type="primary">rpoD</name>
    <name evidence="6" type="ORF">Pla133_47140</name>
</gene>